<evidence type="ECO:0008006" key="3">
    <source>
        <dbReference type="Google" id="ProtNLM"/>
    </source>
</evidence>
<organism evidence="1 2">
    <name type="scientific">Phyllotreta striolata</name>
    <name type="common">Striped flea beetle</name>
    <name type="synonym">Crioceris striolata</name>
    <dbReference type="NCBI Taxonomy" id="444603"/>
    <lineage>
        <taxon>Eukaryota</taxon>
        <taxon>Metazoa</taxon>
        <taxon>Ecdysozoa</taxon>
        <taxon>Arthropoda</taxon>
        <taxon>Hexapoda</taxon>
        <taxon>Insecta</taxon>
        <taxon>Pterygota</taxon>
        <taxon>Neoptera</taxon>
        <taxon>Endopterygota</taxon>
        <taxon>Coleoptera</taxon>
        <taxon>Polyphaga</taxon>
        <taxon>Cucujiformia</taxon>
        <taxon>Chrysomeloidea</taxon>
        <taxon>Chrysomelidae</taxon>
        <taxon>Galerucinae</taxon>
        <taxon>Alticini</taxon>
        <taxon>Phyllotreta</taxon>
    </lineage>
</organism>
<keyword evidence="2" id="KW-1185">Reference proteome</keyword>
<evidence type="ECO:0000313" key="2">
    <source>
        <dbReference type="Proteomes" id="UP001153712"/>
    </source>
</evidence>
<dbReference type="Proteomes" id="UP001153712">
    <property type="component" value="Chromosome 11"/>
</dbReference>
<protein>
    <recommendedName>
        <fullName evidence="3">Protein MIS12 homolog</fullName>
    </recommendedName>
</protein>
<dbReference type="EMBL" id="OU900104">
    <property type="protein sequence ID" value="CAG9855989.1"/>
    <property type="molecule type" value="Genomic_DNA"/>
</dbReference>
<accession>A0A9N9TGT3</accession>
<reference evidence="1" key="1">
    <citation type="submission" date="2022-01" db="EMBL/GenBank/DDBJ databases">
        <authorList>
            <person name="King R."/>
        </authorList>
    </citation>
    <scope>NUCLEOTIDE SEQUENCE</scope>
</reference>
<dbReference type="AlphaFoldDB" id="A0A9N9TGT3"/>
<sequence length="197" mass="23644">MSELENDICETQYYGFSVNQLMIDFEMMIKSIIRKYFTQLRSEIKSICDEKSSNKIDKHIHNQYLLYLSSVKDVLGKFEIELRNIMKLPDSMIEEFNKFSRKVSEEEWKKLIQELNSLKTQLVQEKVFLASLEEMKYFAEKYVEPQRKKVDVSKILNIKGKCVERTNEDRNILNSLENFEINDKYKKYVKNKDCFQI</sequence>
<name>A0A9N9TGT3_PHYSR</name>
<gene>
    <name evidence="1" type="ORF">PHYEVI_LOCUS2419</name>
</gene>
<evidence type="ECO:0000313" key="1">
    <source>
        <dbReference type="EMBL" id="CAG9855989.1"/>
    </source>
</evidence>
<proteinExistence type="predicted"/>